<name>A0AAV7JTI0_9METZ</name>
<keyword evidence="2" id="KW-1185">Reference proteome</keyword>
<protein>
    <submittedName>
        <fullName evidence="1">Uncharacterized protein</fullName>
    </submittedName>
</protein>
<evidence type="ECO:0000313" key="2">
    <source>
        <dbReference type="Proteomes" id="UP001165289"/>
    </source>
</evidence>
<accession>A0AAV7JTI0</accession>
<dbReference type="EMBL" id="JAKMXF010000300">
    <property type="protein sequence ID" value="KAI6652062.1"/>
    <property type="molecule type" value="Genomic_DNA"/>
</dbReference>
<dbReference type="AlphaFoldDB" id="A0AAV7JTI0"/>
<dbReference type="Proteomes" id="UP001165289">
    <property type="component" value="Unassembled WGS sequence"/>
</dbReference>
<sequence length="176" mass="20204">MEKSFILDGVPLSNLSNNDVFRSSPQHDISLPSYNPVKDKHCRVYFQFASIPRAVSARISRNRPLSTQAGHHKDVFLERCSSVQYISHRNRNGAGYSWDTYRGHDTEVYKPVIGWNGDAGYRTNTFKLRYQPSSFNMPVEKRFARIDCCSKSNLSGRFYEDSPPSYTPTVTPLRSR</sequence>
<dbReference type="PANTHER" id="PTHR34221">
    <property type="entry name" value="HYPOTHETICAL PROTEIN LOC691189"/>
    <property type="match status" value="1"/>
</dbReference>
<dbReference type="Pfam" id="PF15075">
    <property type="entry name" value="SPMAP1-like"/>
    <property type="match status" value="1"/>
</dbReference>
<organism evidence="1 2">
    <name type="scientific">Oopsacas minuta</name>
    <dbReference type="NCBI Taxonomy" id="111878"/>
    <lineage>
        <taxon>Eukaryota</taxon>
        <taxon>Metazoa</taxon>
        <taxon>Porifera</taxon>
        <taxon>Hexactinellida</taxon>
        <taxon>Hexasterophora</taxon>
        <taxon>Lyssacinosida</taxon>
        <taxon>Leucopsacidae</taxon>
        <taxon>Oopsacas</taxon>
    </lineage>
</organism>
<reference evidence="1 2" key="1">
    <citation type="journal article" date="2023" name="BMC Biol.">
        <title>The compact genome of the sponge Oopsacas minuta (Hexactinellida) is lacking key metazoan core genes.</title>
        <authorList>
            <person name="Santini S."/>
            <person name="Schenkelaars Q."/>
            <person name="Jourda C."/>
            <person name="Duchesne M."/>
            <person name="Belahbib H."/>
            <person name="Rocher C."/>
            <person name="Selva M."/>
            <person name="Riesgo A."/>
            <person name="Vervoort M."/>
            <person name="Leys S.P."/>
            <person name="Kodjabachian L."/>
            <person name="Le Bivic A."/>
            <person name="Borchiellini C."/>
            <person name="Claverie J.M."/>
            <person name="Renard E."/>
        </authorList>
    </citation>
    <scope>NUCLEOTIDE SEQUENCE [LARGE SCALE GENOMIC DNA]</scope>
    <source>
        <strain evidence="1">SPO-2</strain>
    </source>
</reference>
<comment type="caution">
    <text evidence="1">The sequence shown here is derived from an EMBL/GenBank/DDBJ whole genome shotgun (WGS) entry which is preliminary data.</text>
</comment>
<gene>
    <name evidence="1" type="ORF">LOD99_4607</name>
</gene>
<dbReference type="InterPro" id="IPR028027">
    <property type="entry name" value="SPMAP1"/>
</dbReference>
<dbReference type="PANTHER" id="PTHR34221:SF4">
    <property type="entry name" value="CHROMOSOME LG9 OPEN READING FRAME, HUMAN C17ORF98"/>
    <property type="match status" value="1"/>
</dbReference>
<proteinExistence type="predicted"/>
<evidence type="ECO:0000313" key="1">
    <source>
        <dbReference type="EMBL" id="KAI6652062.1"/>
    </source>
</evidence>